<evidence type="ECO:0000313" key="3">
    <source>
        <dbReference type="Proteomes" id="UP001175227"/>
    </source>
</evidence>
<reference evidence="2" key="1">
    <citation type="submission" date="2023-06" db="EMBL/GenBank/DDBJ databases">
        <authorList>
            <consortium name="Lawrence Berkeley National Laboratory"/>
            <person name="Ahrendt S."/>
            <person name="Sahu N."/>
            <person name="Indic B."/>
            <person name="Wong-Bajracharya J."/>
            <person name="Merenyi Z."/>
            <person name="Ke H.-M."/>
            <person name="Monk M."/>
            <person name="Kocsube S."/>
            <person name="Drula E."/>
            <person name="Lipzen A."/>
            <person name="Balint B."/>
            <person name="Henrissat B."/>
            <person name="Andreopoulos B."/>
            <person name="Martin F.M."/>
            <person name="Harder C.B."/>
            <person name="Rigling D."/>
            <person name="Ford K.L."/>
            <person name="Foster G.D."/>
            <person name="Pangilinan J."/>
            <person name="Papanicolaou A."/>
            <person name="Barry K."/>
            <person name="LaButti K."/>
            <person name="Viragh M."/>
            <person name="Koriabine M."/>
            <person name="Yan M."/>
            <person name="Riley R."/>
            <person name="Champramary S."/>
            <person name="Plett K.L."/>
            <person name="Tsai I.J."/>
            <person name="Slot J."/>
            <person name="Sipos G."/>
            <person name="Plett J."/>
            <person name="Nagy L.G."/>
            <person name="Grigoriev I.V."/>
        </authorList>
    </citation>
    <scope>NUCLEOTIDE SEQUENCE</scope>
    <source>
        <strain evidence="2">ICMP 16352</strain>
    </source>
</reference>
<name>A0AA39P014_9AGAR</name>
<evidence type="ECO:0000313" key="2">
    <source>
        <dbReference type="EMBL" id="KAK0474518.1"/>
    </source>
</evidence>
<feature type="compositionally biased region" description="Gly residues" evidence="1">
    <location>
        <begin position="544"/>
        <end position="556"/>
    </location>
</feature>
<dbReference type="EMBL" id="JAUEPR010000026">
    <property type="protein sequence ID" value="KAK0474518.1"/>
    <property type="molecule type" value="Genomic_DNA"/>
</dbReference>
<feature type="region of interest" description="Disordered" evidence="1">
    <location>
        <begin position="488"/>
        <end position="641"/>
    </location>
</feature>
<dbReference type="Proteomes" id="UP001175227">
    <property type="component" value="Unassembled WGS sequence"/>
</dbReference>
<comment type="caution">
    <text evidence="2">The sequence shown here is derived from an EMBL/GenBank/DDBJ whole genome shotgun (WGS) entry which is preliminary data.</text>
</comment>
<sequence length="641" mass="71168">MAPKSSFPTDQEDWIKKSIAEYIPKTAYGKVWEHGKPAPEDDPGLSTWVENKAADLEKAFPEFYQVLEPKKLEDMRKKFAAKFCNAKNDKKEHLHKRFFNAYMALPFLPTSSDTCLSASLPGVPTAPMTDQAETSKFSLLNPVPMPTGHDLFLAEQKEEINVAVREEQTRRGLDHRQHAALFQARCKQIYDALSEEEKGLWAGRAKEMEVGQNIYQNQHRLIYELTCLLNGLIGPGVNQVGHVAFTLLWGFRDKNETVQLGSVSSAPDQILCFPDVDQAMWDGITNDWTAYCTQNIPHTLNRSAKRHNATQFDPPASLSFHSFTEETSVSDLRVMVKTFWEQQWSAINAQPISWSAIEANRSMYVSGDVLTNVPIGDPDRLSKGSIIDIADYFKDRVVAVFLPQVKTSPTQEPDPGTDAGEPALDATKWAEDDLPSTQTIVQTGGRSMKSTSMTEVWEKVTGGGIAMPKSQHEHIHPLKGALSNVDLEGEENRDGDNDNTSDDEGTSNKSEDSGTDHTEVDQRPQNRGSRDEGDDNNTNKNGKTGNGGKGGRSGAGRGRRGVGCSTKLAKRKAGTNLDGSASKKHQKKPEKQQVVVEPHPVRRSARSQKDKNTEKKDQLAYKALPGHKGYFVPATPKKRRR</sequence>
<accession>A0AA39P014</accession>
<organism evidence="2 3">
    <name type="scientific">Armillaria novae-zelandiae</name>
    <dbReference type="NCBI Taxonomy" id="153914"/>
    <lineage>
        <taxon>Eukaryota</taxon>
        <taxon>Fungi</taxon>
        <taxon>Dikarya</taxon>
        <taxon>Basidiomycota</taxon>
        <taxon>Agaricomycotina</taxon>
        <taxon>Agaricomycetes</taxon>
        <taxon>Agaricomycetidae</taxon>
        <taxon>Agaricales</taxon>
        <taxon>Marasmiineae</taxon>
        <taxon>Physalacriaceae</taxon>
        <taxon>Armillaria</taxon>
    </lineage>
</organism>
<feature type="compositionally biased region" description="Basic and acidic residues" evidence="1">
    <location>
        <begin position="607"/>
        <end position="619"/>
    </location>
</feature>
<protein>
    <submittedName>
        <fullName evidence="2">Uncharacterized protein</fullName>
    </submittedName>
</protein>
<gene>
    <name evidence="2" type="ORF">IW261DRAFT_1568504</name>
</gene>
<proteinExistence type="predicted"/>
<feature type="compositionally biased region" description="Basic and acidic residues" evidence="1">
    <location>
        <begin position="509"/>
        <end position="531"/>
    </location>
</feature>
<dbReference type="AlphaFoldDB" id="A0AA39P014"/>
<keyword evidence="3" id="KW-1185">Reference proteome</keyword>
<evidence type="ECO:0000256" key="1">
    <source>
        <dbReference type="SAM" id="MobiDB-lite"/>
    </source>
</evidence>